<proteinExistence type="predicted"/>
<name>A0ABX7GQF7_9GAMM</name>
<sequence length="268" mass="29290">MKLVATSIVSVIFAFASVETVAANNPLQGILSTLQSSVPPEQYQLFDVAIKSSPTLTAQLNELASSGQLTAFKVGERSTLPPTRGPFGGYVSGTTWAFTPTFVQQQAKTRYYDVVMPDDVLGNNMVFALGELAYRTKAAPDVEAAEQVLKAQFAQNVAAARQASQPINADNFMRESIALQIRNTASGFIQGWNDMLEAAVQDNGGKVLTIRQLVSLTMNFRYRAVFMRAMRLPDHKLNFANDGRIEPNDANRDAIANALKTMSVYDLQ</sequence>
<evidence type="ECO:0000313" key="2">
    <source>
        <dbReference type="EMBL" id="QRN52303.1"/>
    </source>
</evidence>
<gene>
    <name evidence="2" type="ORF">ISN74_12490</name>
</gene>
<evidence type="ECO:0000313" key="3">
    <source>
        <dbReference type="Proteomes" id="UP000663181"/>
    </source>
</evidence>
<keyword evidence="1" id="KW-0732">Signal</keyword>
<feature type="chain" id="PRO_5046601902" evidence="1">
    <location>
        <begin position="23"/>
        <end position="268"/>
    </location>
</feature>
<dbReference type="EMBL" id="CP064030">
    <property type="protein sequence ID" value="QRN52303.1"/>
    <property type="molecule type" value="Genomic_DNA"/>
</dbReference>
<keyword evidence="3" id="KW-1185">Reference proteome</keyword>
<organism evidence="2 3">
    <name type="scientific">Dyella caseinilytica</name>
    <dbReference type="NCBI Taxonomy" id="1849581"/>
    <lineage>
        <taxon>Bacteria</taxon>
        <taxon>Pseudomonadati</taxon>
        <taxon>Pseudomonadota</taxon>
        <taxon>Gammaproteobacteria</taxon>
        <taxon>Lysobacterales</taxon>
        <taxon>Rhodanobacteraceae</taxon>
        <taxon>Dyella</taxon>
    </lineage>
</organism>
<dbReference type="RefSeq" id="WP_188801086.1">
    <property type="nucleotide sequence ID" value="NZ_BMIZ01000003.1"/>
</dbReference>
<feature type="signal peptide" evidence="1">
    <location>
        <begin position="1"/>
        <end position="22"/>
    </location>
</feature>
<reference evidence="2 3" key="1">
    <citation type="submission" date="2020-10" db="EMBL/GenBank/DDBJ databases">
        <title>Phylogeny of dyella-like bacteria.</title>
        <authorList>
            <person name="Fu J."/>
        </authorList>
    </citation>
    <scope>NUCLEOTIDE SEQUENCE [LARGE SCALE GENOMIC DNA]</scope>
    <source>
        <strain evidence="2 3">DHOB09</strain>
    </source>
</reference>
<dbReference type="Proteomes" id="UP000663181">
    <property type="component" value="Chromosome"/>
</dbReference>
<evidence type="ECO:0000256" key="1">
    <source>
        <dbReference type="SAM" id="SignalP"/>
    </source>
</evidence>
<accession>A0ABX7GQF7</accession>
<protein>
    <submittedName>
        <fullName evidence="2">Uncharacterized protein</fullName>
    </submittedName>
</protein>